<dbReference type="EMBL" id="CP053538">
    <property type="protein sequence ID" value="QJX46081.1"/>
    <property type="molecule type" value="Genomic_DNA"/>
</dbReference>
<reference evidence="1 2" key="1">
    <citation type="submission" date="2020-05" db="EMBL/GenBank/DDBJ databases">
        <title>Complete genome sequence of Hymenobacter sp. TS19 in Coasted Sand Dune.</title>
        <authorList>
            <person name="Lee J.-H."/>
            <person name="Jung J.-H."/>
            <person name="Jeong S."/>
            <person name="Zhao L."/>
            <person name="Kim M.-K."/>
            <person name="Seo H.-S."/>
            <person name="Lim S."/>
        </authorList>
    </citation>
    <scope>NUCLEOTIDE SEQUENCE [LARGE SCALE GENOMIC DNA]</scope>
    <source>
        <strain evidence="1 2">TS19</strain>
    </source>
</reference>
<dbReference type="Proteomes" id="UP000501623">
    <property type="component" value="Chromosome"/>
</dbReference>
<evidence type="ECO:0000313" key="1">
    <source>
        <dbReference type="EMBL" id="QJX46081.1"/>
    </source>
</evidence>
<dbReference type="AlphaFoldDB" id="A0A6M6BCC7"/>
<accession>A0A6M6BCC7</accession>
<organism evidence="1 2">
    <name type="scientific">Hymenobacter taeanensis</name>
    <dbReference type="NCBI Taxonomy" id="2735321"/>
    <lineage>
        <taxon>Bacteria</taxon>
        <taxon>Pseudomonadati</taxon>
        <taxon>Bacteroidota</taxon>
        <taxon>Cytophagia</taxon>
        <taxon>Cytophagales</taxon>
        <taxon>Hymenobacteraceae</taxon>
        <taxon>Hymenobacter</taxon>
    </lineage>
</organism>
<evidence type="ECO:0008006" key="3">
    <source>
        <dbReference type="Google" id="ProtNLM"/>
    </source>
</evidence>
<dbReference type="PROSITE" id="PS51257">
    <property type="entry name" value="PROKAR_LIPOPROTEIN"/>
    <property type="match status" value="1"/>
</dbReference>
<proteinExistence type="predicted"/>
<evidence type="ECO:0000313" key="2">
    <source>
        <dbReference type="Proteomes" id="UP000501623"/>
    </source>
</evidence>
<dbReference type="KEGG" id="hts:HMJ29_03650"/>
<sequence length="117" mass="12472">MRNQIALLLILVAGASACDKEETEPGPANPVTVRYAQTNCADPWATTAPNTTTDEGFQQAVQQYVEQKGVKLYGIKISNSASQVTCRACACPTGKVLEAKVEATEVATVKQIGFKQP</sequence>
<keyword evidence="2" id="KW-1185">Reference proteome</keyword>
<dbReference type="RefSeq" id="WP_171590214.1">
    <property type="nucleotide sequence ID" value="NZ_CP053538.1"/>
</dbReference>
<protein>
    <recommendedName>
        <fullName evidence="3">Lipoprotein</fullName>
    </recommendedName>
</protein>
<name>A0A6M6BCC7_9BACT</name>
<gene>
    <name evidence="1" type="ORF">HMJ29_03650</name>
</gene>